<dbReference type="EC" id="1.14.11.8" evidence="5"/>
<evidence type="ECO:0000256" key="13">
    <source>
        <dbReference type="ARBA" id="ARBA00032283"/>
    </source>
</evidence>
<dbReference type="Proteomes" id="UP001220324">
    <property type="component" value="Unassembled WGS sequence"/>
</dbReference>
<comment type="catalytic activity">
    <reaction evidence="15">
        <text>N(6),N(6),N(6)-trimethyl-L-lysine + 2-oxoglutarate + O2 = (3S)-3-hydroxy-N(6),N(6),N(6)-trimethyl-L-lysine + succinate + CO2</text>
        <dbReference type="Rhea" id="RHEA:14181"/>
        <dbReference type="ChEBI" id="CHEBI:15379"/>
        <dbReference type="ChEBI" id="CHEBI:16526"/>
        <dbReference type="ChEBI" id="CHEBI:16810"/>
        <dbReference type="ChEBI" id="CHEBI:30031"/>
        <dbReference type="ChEBI" id="CHEBI:58100"/>
        <dbReference type="ChEBI" id="CHEBI:141499"/>
        <dbReference type="EC" id="1.14.11.8"/>
    </reaction>
</comment>
<keyword evidence="6" id="KW-0479">Metal-binding</keyword>
<evidence type="ECO:0000256" key="4">
    <source>
        <dbReference type="ARBA" id="ARBA00008654"/>
    </source>
</evidence>
<dbReference type="PANTHER" id="PTHR10696">
    <property type="entry name" value="GAMMA-BUTYROBETAINE HYDROXYLASE-RELATED"/>
    <property type="match status" value="1"/>
</dbReference>
<accession>A0AAD6CK89</accession>
<comment type="function">
    <text evidence="14">Converts trimethyllysine (TML) into hydroxytrimethyllysine (HTML).</text>
</comment>
<dbReference type="FunFam" id="3.60.130.10:FF:000001">
    <property type="entry name" value="Trimethyllysine dioxygenase, mitochondrial"/>
    <property type="match status" value="1"/>
</dbReference>
<keyword evidence="7" id="KW-0124">Carnitine biosynthesis</keyword>
<comment type="caution">
    <text evidence="19">The sequence shown here is derived from an EMBL/GenBank/DDBJ whole genome shotgun (WGS) entry which is preliminary data.</text>
</comment>
<keyword evidence="10" id="KW-0408">Iron</keyword>
<evidence type="ECO:0000256" key="12">
    <source>
        <dbReference type="ARBA" id="ARBA00031778"/>
    </source>
</evidence>
<dbReference type="Pfam" id="PF02668">
    <property type="entry name" value="TauD"/>
    <property type="match status" value="1"/>
</dbReference>
<organism evidence="19 20">
    <name type="scientific">Penicillium frequentans</name>
    <dbReference type="NCBI Taxonomy" id="3151616"/>
    <lineage>
        <taxon>Eukaryota</taxon>
        <taxon>Fungi</taxon>
        <taxon>Dikarya</taxon>
        <taxon>Ascomycota</taxon>
        <taxon>Pezizomycotina</taxon>
        <taxon>Eurotiomycetes</taxon>
        <taxon>Eurotiomycetidae</taxon>
        <taxon>Eurotiales</taxon>
        <taxon>Aspergillaceae</taxon>
        <taxon>Penicillium</taxon>
    </lineage>
</organism>
<dbReference type="InterPro" id="IPR042098">
    <property type="entry name" value="TauD-like_sf"/>
</dbReference>
<evidence type="ECO:0000256" key="5">
    <source>
        <dbReference type="ARBA" id="ARBA00012267"/>
    </source>
</evidence>
<comment type="similarity">
    <text evidence="4">Belongs to the gamma-BBH/TMLD family.</text>
</comment>
<evidence type="ECO:0000313" key="20">
    <source>
        <dbReference type="Proteomes" id="UP001220324"/>
    </source>
</evidence>
<dbReference type="Pfam" id="PF06155">
    <property type="entry name" value="GBBH-like_N"/>
    <property type="match status" value="1"/>
</dbReference>
<evidence type="ECO:0000259" key="17">
    <source>
        <dbReference type="Pfam" id="PF02668"/>
    </source>
</evidence>
<dbReference type="InterPro" id="IPR010376">
    <property type="entry name" value="GBBH-like_N"/>
</dbReference>
<comment type="cofactor">
    <cofactor evidence="1">
        <name>Fe(2+)</name>
        <dbReference type="ChEBI" id="CHEBI:29033"/>
    </cofactor>
</comment>
<dbReference type="InterPro" id="IPR003819">
    <property type="entry name" value="TauD/TfdA-like"/>
</dbReference>
<dbReference type="NCBIfam" id="TIGR02410">
    <property type="entry name" value="carnitine_TMLD"/>
    <property type="match status" value="1"/>
</dbReference>
<dbReference type="PANTHER" id="PTHR10696:SF51">
    <property type="entry name" value="TRIMETHYLLYSINE DIOXYGENASE, MITOCHONDRIAL"/>
    <property type="match status" value="1"/>
</dbReference>
<dbReference type="AlphaFoldDB" id="A0AAD6CK89"/>
<name>A0AAD6CK89_9EURO</name>
<evidence type="ECO:0000256" key="7">
    <source>
        <dbReference type="ARBA" id="ARBA00022873"/>
    </source>
</evidence>
<dbReference type="InterPro" id="IPR012776">
    <property type="entry name" value="Trimethyllysine_dOase"/>
</dbReference>
<evidence type="ECO:0000256" key="10">
    <source>
        <dbReference type="ARBA" id="ARBA00023004"/>
    </source>
</evidence>
<dbReference type="Gene3D" id="3.30.2020.30">
    <property type="match status" value="1"/>
</dbReference>
<dbReference type="GO" id="GO:0005739">
    <property type="term" value="C:mitochondrion"/>
    <property type="evidence" value="ECO:0007669"/>
    <property type="project" value="TreeGrafter"/>
</dbReference>
<evidence type="ECO:0000256" key="3">
    <source>
        <dbReference type="ARBA" id="ARBA00005022"/>
    </source>
</evidence>
<feature type="domain" description="Gamma-butyrobetaine hydroxylase-like N-terminal" evidence="18">
    <location>
        <begin position="85"/>
        <end position="155"/>
    </location>
</feature>
<comment type="pathway">
    <text evidence="3">Amine and polyamine biosynthesis; carnitine biosynthesis.</text>
</comment>
<gene>
    <name evidence="19" type="ORF">N7494_011674</name>
</gene>
<dbReference type="InterPro" id="IPR050411">
    <property type="entry name" value="AlphaKG_dependent_hydroxylases"/>
</dbReference>
<evidence type="ECO:0000256" key="9">
    <source>
        <dbReference type="ARBA" id="ARBA00023002"/>
    </source>
</evidence>
<evidence type="ECO:0000256" key="1">
    <source>
        <dbReference type="ARBA" id="ARBA00001954"/>
    </source>
</evidence>
<evidence type="ECO:0000256" key="6">
    <source>
        <dbReference type="ARBA" id="ARBA00022723"/>
    </source>
</evidence>
<dbReference type="InterPro" id="IPR038492">
    <property type="entry name" value="GBBH-like_N_sf"/>
</dbReference>
<evidence type="ECO:0000256" key="15">
    <source>
        <dbReference type="ARBA" id="ARBA00049334"/>
    </source>
</evidence>
<dbReference type="FunFam" id="3.30.2020.30:FF:000002">
    <property type="entry name" value="Putative gamma-butyrobetaine dioxygenase"/>
    <property type="match status" value="1"/>
</dbReference>
<dbReference type="GO" id="GO:0005506">
    <property type="term" value="F:iron ion binding"/>
    <property type="evidence" value="ECO:0007669"/>
    <property type="project" value="InterPro"/>
</dbReference>
<dbReference type="Gene3D" id="3.60.130.10">
    <property type="entry name" value="Clavaminate synthase-like"/>
    <property type="match status" value="1"/>
</dbReference>
<keyword evidence="8 19" id="KW-0223">Dioxygenase</keyword>
<feature type="domain" description="TauD/TfdA-like" evidence="17">
    <location>
        <begin position="196"/>
        <end position="436"/>
    </location>
</feature>
<evidence type="ECO:0000256" key="11">
    <source>
        <dbReference type="ARBA" id="ARBA00030363"/>
    </source>
</evidence>
<comment type="cofactor">
    <cofactor evidence="2">
        <name>L-ascorbate</name>
        <dbReference type="ChEBI" id="CHEBI:38290"/>
    </cofactor>
</comment>
<dbReference type="EMBL" id="JAQIZZ010000008">
    <property type="protein sequence ID" value="KAJ5525024.1"/>
    <property type="molecule type" value="Genomic_DNA"/>
</dbReference>
<dbReference type="CDD" id="cd00250">
    <property type="entry name" value="CAS_like"/>
    <property type="match status" value="1"/>
</dbReference>
<dbReference type="GO" id="GO:0045329">
    <property type="term" value="P:carnitine biosynthetic process"/>
    <property type="evidence" value="ECO:0007669"/>
    <property type="project" value="UniProtKB-KW"/>
</dbReference>
<reference evidence="19 20" key="1">
    <citation type="journal article" date="2023" name="IMA Fungus">
        <title>Comparative genomic study of the Penicillium genus elucidates a diverse pangenome and 15 lateral gene transfer events.</title>
        <authorList>
            <person name="Petersen C."/>
            <person name="Sorensen T."/>
            <person name="Nielsen M.R."/>
            <person name="Sondergaard T.E."/>
            <person name="Sorensen J.L."/>
            <person name="Fitzpatrick D.A."/>
            <person name="Frisvad J.C."/>
            <person name="Nielsen K.L."/>
        </authorList>
    </citation>
    <scope>NUCLEOTIDE SEQUENCE [LARGE SCALE GENOMIC DNA]</scope>
    <source>
        <strain evidence="19 20">IBT 35679</strain>
    </source>
</reference>
<evidence type="ECO:0000256" key="2">
    <source>
        <dbReference type="ARBA" id="ARBA00001961"/>
    </source>
</evidence>
<proteinExistence type="inferred from homology"/>
<sequence>MATRPAMPWRNYLTTLTRLRAPQRGSLTAIPRMVEQDPRVKHEFLIPEAAKKSVILKQFDSNHDLKKAFPMYSKGYLVLKGEGAWDEKPFLVFGKFLLRENCQCPKCVHPDTRQRTVDTFSIPEDIDVTDIESRPTDVKIGWSDGHESLYSWDWLVAHQNTKPWNDKPWNARRKEHLQLRTKHVDMHDARDTKYPEVSYEQVMSEEKGVLRWLRKIYSNGFCFIKGVPVNPEATKELIERIAFIRNTHYGGFWDFTADLTFKDTAYTNEFLGGHTDNTYFTDPARLQLFHLLSHTDGSGGESLLVDALAAARKLEEESFEDYLCLATERHSWHASGNEDVCIQPSFRAPVLSIHPDFERVYQVRWNNYDRAPKNDWKIKDQTRWYKAARRFNEILNEESRQIWTQLEPGTALIFDNWRMLHGRSEFTGKRRMCGGYVNNDDFISRLRLLKYGRERVLNNLGTTMAKRHPNSNISAIY</sequence>
<evidence type="ECO:0000256" key="8">
    <source>
        <dbReference type="ARBA" id="ARBA00022964"/>
    </source>
</evidence>
<keyword evidence="9" id="KW-0560">Oxidoreductase</keyword>
<dbReference type="GO" id="GO:0050353">
    <property type="term" value="F:trimethyllysine dioxygenase activity"/>
    <property type="evidence" value="ECO:0007669"/>
    <property type="project" value="UniProtKB-EC"/>
</dbReference>
<evidence type="ECO:0000256" key="16">
    <source>
        <dbReference type="ARBA" id="ARBA00071191"/>
    </source>
</evidence>
<evidence type="ECO:0000256" key="14">
    <source>
        <dbReference type="ARBA" id="ARBA00046008"/>
    </source>
</evidence>
<evidence type="ECO:0000313" key="19">
    <source>
        <dbReference type="EMBL" id="KAJ5525024.1"/>
    </source>
</evidence>
<protein>
    <recommendedName>
        <fullName evidence="16">Trimethyllysine dioxygenase</fullName>
        <ecNumber evidence="5">1.14.11.8</ecNumber>
    </recommendedName>
    <alternativeName>
        <fullName evidence="12">Epsilon-trimethyllysine 2-oxoglutarate dioxygenase</fullName>
    </alternativeName>
    <alternativeName>
        <fullName evidence="11">TML hydroxylase</fullName>
    </alternativeName>
    <alternativeName>
        <fullName evidence="13">TML-alpha-ketoglutarate dioxygenase</fullName>
    </alternativeName>
</protein>
<evidence type="ECO:0000259" key="18">
    <source>
        <dbReference type="Pfam" id="PF06155"/>
    </source>
</evidence>
<dbReference type="SUPFAM" id="SSF51197">
    <property type="entry name" value="Clavaminate synthase-like"/>
    <property type="match status" value="1"/>
</dbReference>
<keyword evidence="20" id="KW-1185">Reference proteome</keyword>